<organism evidence="1 2">
    <name type="scientific">Brenneria goodwinii</name>
    <dbReference type="NCBI Taxonomy" id="1109412"/>
    <lineage>
        <taxon>Bacteria</taxon>
        <taxon>Pseudomonadati</taxon>
        <taxon>Pseudomonadota</taxon>
        <taxon>Gammaproteobacteria</taxon>
        <taxon>Enterobacterales</taxon>
        <taxon>Pectobacteriaceae</taxon>
        <taxon>Brenneria</taxon>
    </lineage>
</organism>
<dbReference type="EMBL" id="CGIG01000001">
    <property type="protein sequence ID" value="CPR20595.1"/>
    <property type="molecule type" value="Genomic_DNA"/>
</dbReference>
<evidence type="ECO:0000313" key="1">
    <source>
        <dbReference type="EMBL" id="CPR20595.1"/>
    </source>
</evidence>
<evidence type="ECO:0000313" key="2">
    <source>
        <dbReference type="Proteomes" id="UP000044377"/>
    </source>
</evidence>
<accession>A0A0G4K107</accession>
<keyword evidence="2" id="KW-1185">Reference proteome</keyword>
<reference evidence="2" key="1">
    <citation type="submission" date="2015-01" db="EMBL/GenBank/DDBJ databases">
        <authorList>
            <person name="Paterson Steve"/>
        </authorList>
    </citation>
    <scope>NUCLEOTIDE SEQUENCE [LARGE SCALE GENOMIC DNA]</scope>
    <source>
        <strain evidence="2">OBR1</strain>
    </source>
</reference>
<dbReference type="RefSeq" id="WP_048639095.1">
    <property type="nucleotide sequence ID" value="NZ_CGIG01000001.1"/>
</dbReference>
<sequence length="377" mass="40085">MTLYCKNASGKHVKAIAMHASENGVFKTASAAWVKDGDAFRKFFPTPQGTITLVISGGGGEYVISGKVTESTGEYSVAGLTVSLSITVDGTTSIVTVITDDDGNYTYPYNSELDFTTTASTTIAGILAVNSSTIATEVIPLGAYIIEWKMSHPKPSSWSGTRYHGFFMTNKPNLNDIISMERNGATYTGRTFVTSSLSNVAGMVDNDAETTSGTLGFSVVALGGAVATSSMKMVTYDNTVKFSYGTEAYPSPYYSYLTRLTALSRLGTDRTNLTAYMMACTSLATVSSGAFAACSNMQILAKLFYGCTALTSDLNQIFPDASYPNVTDVSQIFYGCTKLTGSGLEFIAKFPNVTSTSGALYNCTALSDYASIPEAWK</sequence>
<dbReference type="Proteomes" id="UP000044377">
    <property type="component" value="Unassembled WGS sequence"/>
</dbReference>
<dbReference type="OrthoDB" id="6497554at2"/>
<proteinExistence type="predicted"/>
<protein>
    <submittedName>
        <fullName evidence="1">Uncharacterized protein</fullName>
    </submittedName>
</protein>
<dbReference type="AlphaFoldDB" id="A0A0G4K107"/>
<name>A0A0G4K107_9GAMM</name>
<gene>
    <name evidence="1" type="ORF">BN1221_04406c</name>
</gene>
<dbReference type="STRING" id="1109412.BN1221_04406c"/>